<dbReference type="GO" id="GO:0006565">
    <property type="term" value="P:L-serine catabolic process"/>
    <property type="evidence" value="ECO:0007669"/>
    <property type="project" value="TreeGrafter"/>
</dbReference>
<reference evidence="6 7" key="1">
    <citation type="submission" date="2024-05" db="EMBL/GenBank/DDBJ databases">
        <title>Genome sequence of Ponticoccus litoralis KCCM 90028.</title>
        <authorList>
            <person name="Kim J.M."/>
            <person name="Lee J.K."/>
            <person name="Choi B.J."/>
            <person name="Bayburt H."/>
            <person name="Baek J.H."/>
            <person name="Jeon C.O."/>
        </authorList>
    </citation>
    <scope>NUCLEOTIDE SEQUENCE [LARGE SCALE GENOMIC DNA]</scope>
    <source>
        <strain evidence="6 7">KCCM 90028</strain>
    </source>
</reference>
<proteinExistence type="inferred from homology"/>
<dbReference type="InterPro" id="IPR036052">
    <property type="entry name" value="TrpB-like_PALP_sf"/>
</dbReference>
<dbReference type="Pfam" id="PF00291">
    <property type="entry name" value="PALP"/>
    <property type="match status" value="1"/>
</dbReference>
<keyword evidence="3" id="KW-0663">Pyridoxal phosphate</keyword>
<keyword evidence="4" id="KW-0456">Lyase</keyword>
<accession>A0AAW9SG82</accession>
<dbReference type="FunFam" id="3.40.50.1100:FF:000005">
    <property type="entry name" value="Threonine dehydratase catabolic"/>
    <property type="match status" value="1"/>
</dbReference>
<comment type="similarity">
    <text evidence="2">Belongs to the serine/threonine dehydratase family.</text>
</comment>
<keyword evidence="7" id="KW-1185">Reference proteome</keyword>
<dbReference type="RefSeq" id="WP_347168224.1">
    <property type="nucleotide sequence ID" value="NZ_JBDNCH010000004.1"/>
</dbReference>
<dbReference type="EMBL" id="JBDNCH010000004">
    <property type="protein sequence ID" value="MEN9063119.1"/>
    <property type="molecule type" value="Genomic_DNA"/>
</dbReference>
<dbReference type="Proteomes" id="UP001428774">
    <property type="component" value="Unassembled WGS sequence"/>
</dbReference>
<evidence type="ECO:0000256" key="1">
    <source>
        <dbReference type="ARBA" id="ARBA00001933"/>
    </source>
</evidence>
<dbReference type="Gene3D" id="3.40.50.1100">
    <property type="match status" value="2"/>
</dbReference>
<evidence type="ECO:0000313" key="7">
    <source>
        <dbReference type="Proteomes" id="UP001428774"/>
    </source>
</evidence>
<name>A0AAW9SG82_9RHOB</name>
<evidence type="ECO:0000256" key="4">
    <source>
        <dbReference type="ARBA" id="ARBA00023239"/>
    </source>
</evidence>
<organism evidence="6 7">
    <name type="scientific">Ponticoccus litoralis</name>
    <dbReference type="NCBI Taxonomy" id="422297"/>
    <lineage>
        <taxon>Bacteria</taxon>
        <taxon>Pseudomonadati</taxon>
        <taxon>Pseudomonadota</taxon>
        <taxon>Alphaproteobacteria</taxon>
        <taxon>Rhodobacterales</taxon>
        <taxon>Roseobacteraceae</taxon>
        <taxon>Ponticoccus</taxon>
    </lineage>
</organism>
<comment type="caution">
    <text evidence="6">The sequence shown here is derived from an EMBL/GenBank/DDBJ whole genome shotgun (WGS) entry which is preliminary data.</text>
</comment>
<evidence type="ECO:0000313" key="6">
    <source>
        <dbReference type="EMBL" id="MEN9063119.1"/>
    </source>
</evidence>
<gene>
    <name evidence="6" type="ORF">ABFB10_21175</name>
</gene>
<protein>
    <submittedName>
        <fullName evidence="6">Threonine/serine dehydratase</fullName>
    </submittedName>
</protein>
<dbReference type="GO" id="GO:0006567">
    <property type="term" value="P:L-threonine catabolic process"/>
    <property type="evidence" value="ECO:0007669"/>
    <property type="project" value="TreeGrafter"/>
</dbReference>
<dbReference type="PROSITE" id="PS00165">
    <property type="entry name" value="DEHYDRATASE_SER_THR"/>
    <property type="match status" value="1"/>
</dbReference>
<dbReference type="GO" id="GO:0004794">
    <property type="term" value="F:threonine deaminase activity"/>
    <property type="evidence" value="ECO:0007669"/>
    <property type="project" value="TreeGrafter"/>
</dbReference>
<feature type="domain" description="Tryptophan synthase beta chain-like PALP" evidence="5">
    <location>
        <begin position="17"/>
        <end position="308"/>
    </location>
</feature>
<dbReference type="InterPro" id="IPR000634">
    <property type="entry name" value="Ser/Thr_deHydtase_PyrdxlP-BS"/>
</dbReference>
<evidence type="ECO:0000259" key="5">
    <source>
        <dbReference type="Pfam" id="PF00291"/>
    </source>
</evidence>
<dbReference type="AlphaFoldDB" id="A0AAW9SG82"/>
<dbReference type="CDD" id="cd01562">
    <property type="entry name" value="Thr-dehyd"/>
    <property type="match status" value="1"/>
</dbReference>
<evidence type="ECO:0000256" key="2">
    <source>
        <dbReference type="ARBA" id="ARBA00010869"/>
    </source>
</evidence>
<sequence>MLTFETIQAAAATLKGVVRVTPLLESELLNNRLGFRLLVKPECLQVTGSFKIRGAYTKIASLSAEERQCGVVAFSSGNHAQGVAAAASAMGVKATIIMPEDAPATKLRNTAALGAEVITYNRHTGDRAKIARDLAEQTGAVLAPPYDDYAVMAGQGTVGLEIADQLDAAGLGADAVYCPVGGGGLIAGLATALETRLPKTAIYAAEPVNFEDTQRSLQAGKRVGNETGHASICDSIVTQIPGELTFPINRRLLSGGRAVTEAEVLAAIRILMDDLKIVAEPGGAVAVAAAVQDAPALAGKTVVAVVSGGNADLGWLTRTPGQTGKGASGV</sequence>
<dbReference type="InterPro" id="IPR001926">
    <property type="entry name" value="TrpB-like_PALP"/>
</dbReference>
<dbReference type="SUPFAM" id="SSF53686">
    <property type="entry name" value="Tryptophan synthase beta subunit-like PLP-dependent enzymes"/>
    <property type="match status" value="1"/>
</dbReference>
<evidence type="ECO:0000256" key="3">
    <source>
        <dbReference type="ARBA" id="ARBA00022898"/>
    </source>
</evidence>
<dbReference type="GO" id="GO:0030170">
    <property type="term" value="F:pyridoxal phosphate binding"/>
    <property type="evidence" value="ECO:0007669"/>
    <property type="project" value="InterPro"/>
</dbReference>
<comment type="cofactor">
    <cofactor evidence="1">
        <name>pyridoxal 5'-phosphate</name>
        <dbReference type="ChEBI" id="CHEBI:597326"/>
    </cofactor>
</comment>
<dbReference type="GO" id="GO:0003941">
    <property type="term" value="F:L-serine ammonia-lyase activity"/>
    <property type="evidence" value="ECO:0007669"/>
    <property type="project" value="TreeGrafter"/>
</dbReference>
<dbReference type="PANTHER" id="PTHR48078:SF6">
    <property type="entry name" value="L-THREONINE DEHYDRATASE CATABOLIC TDCB"/>
    <property type="match status" value="1"/>
</dbReference>
<dbReference type="InterPro" id="IPR050147">
    <property type="entry name" value="Ser/Thr_Dehydratase"/>
</dbReference>
<dbReference type="PANTHER" id="PTHR48078">
    <property type="entry name" value="THREONINE DEHYDRATASE, MITOCHONDRIAL-RELATED"/>
    <property type="match status" value="1"/>
</dbReference>
<dbReference type="GO" id="GO:0009097">
    <property type="term" value="P:isoleucine biosynthetic process"/>
    <property type="evidence" value="ECO:0007669"/>
    <property type="project" value="TreeGrafter"/>
</dbReference>